<evidence type="ECO:0000259" key="17">
    <source>
        <dbReference type="PROSITE" id="PS51747"/>
    </source>
</evidence>
<dbReference type="GO" id="GO:0050661">
    <property type="term" value="F:NADP binding"/>
    <property type="evidence" value="ECO:0007669"/>
    <property type="project" value="InterPro"/>
</dbReference>
<evidence type="ECO:0000256" key="10">
    <source>
        <dbReference type="ARBA" id="ARBA00022857"/>
    </source>
</evidence>
<dbReference type="InterPro" id="IPR016193">
    <property type="entry name" value="Cytidine_deaminase-like"/>
</dbReference>
<keyword evidence="12" id="KW-0511">Multifunctional enzyme</keyword>
<dbReference type="PANTHER" id="PTHR38011">
    <property type="entry name" value="DIHYDROFOLATE REDUCTASE FAMILY PROTEIN (AFU_ORTHOLOGUE AFUA_8G06820)"/>
    <property type="match status" value="1"/>
</dbReference>
<dbReference type="InterPro" id="IPR024072">
    <property type="entry name" value="DHFR-like_dom_sf"/>
</dbReference>
<dbReference type="EC" id="1.1.1.193" evidence="13"/>
<dbReference type="NCBIfam" id="TIGR00227">
    <property type="entry name" value="ribD_Cterm"/>
    <property type="match status" value="1"/>
</dbReference>
<feature type="binding site" evidence="15">
    <location>
        <position position="208"/>
    </location>
    <ligand>
        <name>NADP(+)</name>
        <dbReference type="ChEBI" id="CHEBI:58349"/>
    </ligand>
</feature>
<dbReference type="PIRSF" id="PIRSF006769">
    <property type="entry name" value="RibD"/>
    <property type="match status" value="1"/>
</dbReference>
<dbReference type="Gene3D" id="3.40.430.10">
    <property type="entry name" value="Dihydrofolate Reductase, subunit A"/>
    <property type="match status" value="1"/>
</dbReference>
<feature type="binding site" evidence="15">
    <location>
        <position position="166"/>
    </location>
    <ligand>
        <name>NADP(+)</name>
        <dbReference type="ChEBI" id="CHEBI:58349"/>
    </ligand>
</feature>
<dbReference type="UniPathway" id="UPA00275">
    <property type="reaction ID" value="UER00401"/>
</dbReference>
<comment type="cofactor">
    <cofactor evidence="13 16">
        <name>Zn(2+)</name>
        <dbReference type="ChEBI" id="CHEBI:29105"/>
    </cofactor>
    <text evidence="13 16">Binds 1 zinc ion.</text>
</comment>
<keyword evidence="19" id="KW-1185">Reference proteome</keyword>
<reference evidence="18 19" key="1">
    <citation type="journal article" date="2012" name="J. Bacteriol.">
        <title>Genome sequence of proteorhodopsin-containing sea ice bacterium Glaciecola punicea ACAM 611T.</title>
        <authorList>
            <person name="Qin Q.-L."/>
            <person name="Xie B.-B."/>
            <person name="Shu Y.-L."/>
            <person name="Rong J.-C."/>
            <person name="Zhao D.-L."/>
            <person name="Zhang X.-Y."/>
            <person name="Chen X.-L."/>
            <person name="Zhou B.-C."/>
            <person name="Zhanga Y.-Z."/>
        </authorList>
    </citation>
    <scope>NUCLEOTIDE SEQUENCE [LARGE SCALE GENOMIC DNA]</scope>
    <source>
        <strain evidence="18 19">ACAM 611</strain>
    </source>
</reference>
<evidence type="ECO:0000256" key="8">
    <source>
        <dbReference type="ARBA" id="ARBA00022801"/>
    </source>
</evidence>
<dbReference type="InterPro" id="IPR002734">
    <property type="entry name" value="RibDG_C"/>
</dbReference>
<dbReference type="InterPro" id="IPR002125">
    <property type="entry name" value="CMP_dCMP_dom"/>
</dbReference>
<feature type="binding site" evidence="16">
    <location>
        <position position="62"/>
    </location>
    <ligand>
        <name>Zn(2+)</name>
        <dbReference type="ChEBI" id="CHEBI:29105"/>
        <note>catalytic</note>
    </ligand>
</feature>
<evidence type="ECO:0000256" key="4">
    <source>
        <dbReference type="ARBA" id="ARBA00005259"/>
    </source>
</evidence>
<dbReference type="SUPFAM" id="SSF53597">
    <property type="entry name" value="Dihydrofolate reductase-like"/>
    <property type="match status" value="1"/>
</dbReference>
<dbReference type="eggNOG" id="COG0117">
    <property type="taxonomic scope" value="Bacteria"/>
</dbReference>
<evidence type="ECO:0000256" key="16">
    <source>
        <dbReference type="PIRSR" id="PIRSR006769-3"/>
    </source>
</evidence>
<dbReference type="GO" id="GO:0008703">
    <property type="term" value="F:5-amino-6-(5-phosphoribosylamino)uracil reductase activity"/>
    <property type="evidence" value="ECO:0007669"/>
    <property type="project" value="UniProtKB-EC"/>
</dbReference>
<feature type="active site" description="Proton donor" evidence="14">
    <location>
        <position position="64"/>
    </location>
</feature>
<feature type="binding site" evidence="15">
    <location>
        <position position="196"/>
    </location>
    <ligand>
        <name>substrate</name>
    </ligand>
</feature>
<proteinExistence type="inferred from homology"/>
<name>H5T7S6_9ALTE</name>
<comment type="pathway">
    <text evidence="2 13">Cofactor biosynthesis; riboflavin biosynthesis; 5-amino-6-(D-ribitylamino)uracil from GTP: step 2/4.</text>
</comment>
<dbReference type="GO" id="GO:0009231">
    <property type="term" value="P:riboflavin biosynthetic process"/>
    <property type="evidence" value="ECO:0007669"/>
    <property type="project" value="UniProtKB-UniPathway"/>
</dbReference>
<dbReference type="SUPFAM" id="SSF53927">
    <property type="entry name" value="Cytidine deaminase-like"/>
    <property type="match status" value="1"/>
</dbReference>
<dbReference type="InterPro" id="IPR016192">
    <property type="entry name" value="APOBEC/CMP_deaminase_Zn-bd"/>
</dbReference>
<dbReference type="Pfam" id="PF01872">
    <property type="entry name" value="RibD_C"/>
    <property type="match status" value="1"/>
</dbReference>
<dbReference type="FunFam" id="3.40.140.10:FF:000025">
    <property type="entry name" value="Riboflavin biosynthesis protein RibD"/>
    <property type="match status" value="1"/>
</dbReference>
<comment type="similarity">
    <text evidence="4 13">In the N-terminal section; belongs to the cytidine and deoxycytidylate deaminase family.</text>
</comment>
<keyword evidence="8 13" id="KW-0378">Hydrolase</keyword>
<dbReference type="AlphaFoldDB" id="H5T7S6"/>
<dbReference type="RefSeq" id="WP_006002500.1">
    <property type="nucleotide sequence ID" value="NZ_BAET01000003.1"/>
</dbReference>
<dbReference type="PANTHER" id="PTHR38011:SF7">
    <property type="entry name" value="2,5-DIAMINO-6-RIBOSYLAMINO-4(3H)-PYRIMIDINONE 5'-PHOSPHATE REDUCTASE"/>
    <property type="match status" value="1"/>
</dbReference>
<feature type="binding site" evidence="15">
    <location>
        <begin position="320"/>
        <end position="326"/>
    </location>
    <ligand>
        <name>NADP(+)</name>
        <dbReference type="ChEBI" id="CHEBI:58349"/>
    </ligand>
</feature>
<reference evidence="18 19" key="2">
    <citation type="journal article" date="2017" name="Antonie Van Leeuwenhoek">
        <title>Rhizobium rhizosphaerae sp. nov., a novel species isolated from rice rhizosphere.</title>
        <authorList>
            <person name="Zhao J.J."/>
            <person name="Zhang J."/>
            <person name="Zhang R.J."/>
            <person name="Zhang C.W."/>
            <person name="Yin H.Q."/>
            <person name="Zhang X.X."/>
        </authorList>
    </citation>
    <scope>NUCLEOTIDE SEQUENCE [LARGE SCALE GENOMIC DNA]</scope>
    <source>
        <strain evidence="18 19">ACAM 611</strain>
    </source>
</reference>
<evidence type="ECO:0000256" key="13">
    <source>
        <dbReference type="PIRNR" id="PIRNR006769"/>
    </source>
</evidence>
<comment type="catalytic activity">
    <reaction evidence="13">
        <text>2,5-diamino-6-hydroxy-4-(5-phosphoribosylamino)-pyrimidine + H2O + H(+) = 5-amino-6-(5-phospho-D-ribosylamino)uracil + NH4(+)</text>
        <dbReference type="Rhea" id="RHEA:21868"/>
        <dbReference type="ChEBI" id="CHEBI:15377"/>
        <dbReference type="ChEBI" id="CHEBI:15378"/>
        <dbReference type="ChEBI" id="CHEBI:28938"/>
        <dbReference type="ChEBI" id="CHEBI:58453"/>
        <dbReference type="ChEBI" id="CHEBI:58614"/>
        <dbReference type="EC" id="3.5.4.26"/>
    </reaction>
</comment>
<keyword evidence="7 13" id="KW-0479">Metal-binding</keyword>
<evidence type="ECO:0000313" key="19">
    <source>
        <dbReference type="Proteomes" id="UP000053586"/>
    </source>
</evidence>
<protein>
    <recommendedName>
        <fullName evidence="13">Riboflavin biosynthesis protein RibD</fullName>
    </recommendedName>
    <domain>
        <recommendedName>
            <fullName evidence="13">Diaminohydroxyphosphoribosylaminopyrimidine deaminase</fullName>
            <shortName evidence="13">DRAP deaminase</shortName>
            <ecNumber evidence="13">3.5.4.26</ecNumber>
        </recommendedName>
        <alternativeName>
            <fullName evidence="13">Riboflavin-specific deaminase</fullName>
        </alternativeName>
    </domain>
    <domain>
        <recommendedName>
            <fullName evidence="13">5-amino-6-(5-phosphoribosylamino)uracil reductase</fullName>
            <ecNumber evidence="13">1.1.1.193</ecNumber>
        </recommendedName>
        <alternativeName>
            <fullName evidence="13">HTP reductase</fullName>
        </alternativeName>
    </domain>
</protein>
<feature type="binding site" evidence="15">
    <location>
        <position position="245"/>
    </location>
    <ligand>
        <name>NADP(+)</name>
        <dbReference type="ChEBI" id="CHEBI:58349"/>
    </ligand>
</feature>
<feature type="binding site" evidence="16">
    <location>
        <position position="96"/>
    </location>
    <ligand>
        <name>Zn(2+)</name>
        <dbReference type="ChEBI" id="CHEBI:29105"/>
        <note>catalytic</note>
    </ligand>
</feature>
<evidence type="ECO:0000256" key="14">
    <source>
        <dbReference type="PIRSR" id="PIRSR006769-1"/>
    </source>
</evidence>
<comment type="pathway">
    <text evidence="3 13">Cofactor biosynthesis; riboflavin biosynthesis; 5-amino-6-(D-ribitylamino)uracil from GTP: step 3/4.</text>
</comment>
<dbReference type="Proteomes" id="UP000053586">
    <property type="component" value="Unassembled WGS sequence"/>
</dbReference>
<evidence type="ECO:0000256" key="7">
    <source>
        <dbReference type="ARBA" id="ARBA00022723"/>
    </source>
</evidence>
<feature type="domain" description="CMP/dCMP-type deaminase" evidence="17">
    <location>
        <begin position="12"/>
        <end position="135"/>
    </location>
</feature>
<feature type="binding site" evidence="15">
    <location>
        <position position="318"/>
    </location>
    <ligand>
        <name>substrate</name>
    </ligand>
</feature>
<dbReference type="PROSITE" id="PS51747">
    <property type="entry name" value="CYT_DCMP_DEAMINASES_2"/>
    <property type="match status" value="1"/>
</dbReference>
<gene>
    <name evidence="18" type="primary">ribD</name>
    <name evidence="18" type="ORF">GPUN_0199</name>
</gene>
<evidence type="ECO:0000256" key="6">
    <source>
        <dbReference type="ARBA" id="ARBA00022619"/>
    </source>
</evidence>
<evidence type="ECO:0000313" key="18">
    <source>
        <dbReference type="EMBL" id="GAB54353.1"/>
    </source>
</evidence>
<dbReference type="InterPro" id="IPR050765">
    <property type="entry name" value="Riboflavin_Biosynth_HTPR"/>
</dbReference>
<dbReference type="EC" id="3.5.4.26" evidence="13"/>
<comment type="similarity">
    <text evidence="5 13">In the C-terminal section; belongs to the HTP reductase family.</text>
</comment>
<dbReference type="eggNOG" id="COG1985">
    <property type="taxonomic scope" value="Bacteria"/>
</dbReference>
<evidence type="ECO:0000256" key="11">
    <source>
        <dbReference type="ARBA" id="ARBA00023002"/>
    </source>
</evidence>
<feature type="binding site" evidence="15">
    <location>
        <position position="182"/>
    </location>
    <ligand>
        <name>NADP(+)</name>
        <dbReference type="ChEBI" id="CHEBI:58349"/>
    </ligand>
</feature>
<evidence type="ECO:0000256" key="9">
    <source>
        <dbReference type="ARBA" id="ARBA00022833"/>
    </source>
</evidence>
<keyword evidence="6 13" id="KW-0686">Riboflavin biosynthesis</keyword>
<keyword evidence="9 13" id="KW-0862">Zinc</keyword>
<evidence type="ECO:0000256" key="1">
    <source>
        <dbReference type="ARBA" id="ARBA00002151"/>
    </source>
</evidence>
<evidence type="ECO:0000256" key="5">
    <source>
        <dbReference type="ARBA" id="ARBA00007417"/>
    </source>
</evidence>
<dbReference type="Gene3D" id="3.40.140.10">
    <property type="entry name" value="Cytidine Deaminase, domain 2"/>
    <property type="match status" value="1"/>
</dbReference>
<sequence length="387" mass="41913">MSDIQANSVFSVFDAKMMGKALQLARRGVFSTTPNPHVGCIITNAQNQVVGEGFHKKAGQGHAEVQALQQAKANAVGATAYVTLEPCAHYGRTPPCAQALIDAKIKKVFIACIDPNFQVRGKGIAMLTQAGIEVSIGLMQESALALNKTFFFSLQHKRPFISVKLAASLDGKTALASGESKWITGPLARADVQKHRASACAILTGADTVIHDDPQLNVRIAELPADISEQFLWREQQPLRVIIDSANRLSAIKYKICNDGHATLVYNAVKNEALNYKEGGACWQKQVPIIEKKGRQFVDLHAVLSDLHTMGINHLWVEAGEKLTGALFDLELVDELILYQAPKILGSAARGLTRATSKNSLQQAMVGKVTSLSLLGPDTKTIIEFSH</sequence>
<dbReference type="OrthoDB" id="9800865at2"/>
<feature type="binding site" evidence="15">
    <location>
        <position position="180"/>
    </location>
    <ligand>
        <name>substrate</name>
    </ligand>
</feature>
<dbReference type="STRING" id="56804.BAE46_10735"/>
<evidence type="ECO:0000256" key="15">
    <source>
        <dbReference type="PIRSR" id="PIRSR006769-2"/>
    </source>
</evidence>
<comment type="catalytic activity">
    <reaction evidence="13">
        <text>5-amino-6-(5-phospho-D-ribitylamino)uracil + NADP(+) = 5-amino-6-(5-phospho-D-ribosylamino)uracil + NADPH + H(+)</text>
        <dbReference type="Rhea" id="RHEA:17845"/>
        <dbReference type="ChEBI" id="CHEBI:15378"/>
        <dbReference type="ChEBI" id="CHEBI:57783"/>
        <dbReference type="ChEBI" id="CHEBI:58349"/>
        <dbReference type="ChEBI" id="CHEBI:58421"/>
        <dbReference type="ChEBI" id="CHEBI:58453"/>
        <dbReference type="EC" id="1.1.1.193"/>
    </reaction>
</comment>
<dbReference type="InterPro" id="IPR011549">
    <property type="entry name" value="RibD_C"/>
</dbReference>
<dbReference type="GO" id="GO:0008270">
    <property type="term" value="F:zinc ion binding"/>
    <property type="evidence" value="ECO:0007669"/>
    <property type="project" value="InterPro"/>
</dbReference>
<evidence type="ECO:0000256" key="12">
    <source>
        <dbReference type="ARBA" id="ARBA00023268"/>
    </source>
</evidence>
<feature type="binding site" evidence="15">
    <location>
        <position position="216"/>
    </location>
    <ligand>
        <name>substrate</name>
    </ligand>
</feature>
<dbReference type="PROSITE" id="PS00903">
    <property type="entry name" value="CYT_DCMP_DEAMINASES_1"/>
    <property type="match status" value="1"/>
</dbReference>
<evidence type="ECO:0000256" key="3">
    <source>
        <dbReference type="ARBA" id="ARBA00004910"/>
    </source>
</evidence>
<feature type="binding site" evidence="15">
    <location>
        <position position="212"/>
    </location>
    <ligand>
        <name>NADP(+)</name>
        <dbReference type="ChEBI" id="CHEBI:58349"/>
    </ligand>
</feature>
<feature type="binding site" evidence="16">
    <location>
        <position position="87"/>
    </location>
    <ligand>
        <name>Zn(2+)</name>
        <dbReference type="ChEBI" id="CHEBI:29105"/>
        <note>catalytic</note>
    </ligand>
</feature>
<evidence type="ECO:0000256" key="2">
    <source>
        <dbReference type="ARBA" id="ARBA00004882"/>
    </source>
</evidence>
<comment type="function">
    <text evidence="1 13">Converts 2,5-diamino-6-(ribosylamino)-4(3h)-pyrimidinone 5'-phosphate into 5-amino-6-(ribosylamino)-2,4(1h,3h)-pyrimidinedione 5'-phosphate.</text>
</comment>
<keyword evidence="10 13" id="KW-0521">NADP</keyword>
<dbReference type="GO" id="GO:0008835">
    <property type="term" value="F:diaminohydroxyphosphoribosylaminopyrimidine deaminase activity"/>
    <property type="evidence" value="ECO:0007669"/>
    <property type="project" value="UniProtKB-EC"/>
</dbReference>
<dbReference type="EMBL" id="BAET01000003">
    <property type="protein sequence ID" value="GAB54353.1"/>
    <property type="molecule type" value="Genomic_DNA"/>
</dbReference>
<dbReference type="NCBIfam" id="TIGR00326">
    <property type="entry name" value="eubact_ribD"/>
    <property type="match status" value="1"/>
</dbReference>
<feature type="binding site" evidence="15">
    <location>
        <position position="219"/>
    </location>
    <ligand>
        <name>substrate</name>
    </ligand>
</feature>
<comment type="caution">
    <text evidence="18">The sequence shown here is derived from an EMBL/GenBank/DDBJ whole genome shotgun (WGS) entry which is preliminary data.</text>
</comment>
<accession>H5T7S6</accession>
<organism evidence="18 19">
    <name type="scientific">Glaciecola punicea ACAM 611</name>
    <dbReference type="NCBI Taxonomy" id="1121923"/>
    <lineage>
        <taxon>Bacteria</taxon>
        <taxon>Pseudomonadati</taxon>
        <taxon>Pseudomonadota</taxon>
        <taxon>Gammaproteobacteria</taxon>
        <taxon>Alteromonadales</taxon>
        <taxon>Alteromonadaceae</taxon>
        <taxon>Glaciecola</taxon>
    </lineage>
</organism>
<keyword evidence="11 13" id="KW-0560">Oxidoreductase</keyword>
<dbReference type="InterPro" id="IPR004794">
    <property type="entry name" value="Eubact_RibD"/>
</dbReference>
<dbReference type="Pfam" id="PF00383">
    <property type="entry name" value="dCMP_cyt_deam_1"/>
    <property type="match status" value="1"/>
</dbReference>
<dbReference type="CDD" id="cd01284">
    <property type="entry name" value="Riboflavin_deaminase-reductase"/>
    <property type="match status" value="1"/>
</dbReference>